<dbReference type="PROSITE" id="PS01302">
    <property type="entry name" value="UPF0758"/>
    <property type="match status" value="1"/>
</dbReference>
<dbReference type="CDD" id="cd08071">
    <property type="entry name" value="MPN_DUF2466"/>
    <property type="match status" value="1"/>
</dbReference>
<organism evidence="7 8">
    <name type="scientific">Saccharicrinis carchari</name>
    <dbReference type="NCBI Taxonomy" id="1168039"/>
    <lineage>
        <taxon>Bacteria</taxon>
        <taxon>Pseudomonadati</taxon>
        <taxon>Bacteroidota</taxon>
        <taxon>Bacteroidia</taxon>
        <taxon>Marinilabiliales</taxon>
        <taxon>Marinilabiliaceae</taxon>
        <taxon>Saccharicrinis</taxon>
    </lineage>
</organism>
<protein>
    <submittedName>
        <fullName evidence="7">DNA repair protein RadC</fullName>
    </submittedName>
</protein>
<evidence type="ECO:0000256" key="5">
    <source>
        <dbReference type="ARBA" id="ARBA00023049"/>
    </source>
</evidence>
<dbReference type="RefSeq" id="WP_142534579.1">
    <property type="nucleotide sequence ID" value="NZ_FXTB01000012.1"/>
</dbReference>
<dbReference type="EMBL" id="FXTB01000012">
    <property type="protein sequence ID" value="SMO88794.1"/>
    <property type="molecule type" value="Genomic_DNA"/>
</dbReference>
<reference evidence="7 8" key="1">
    <citation type="submission" date="2017-05" db="EMBL/GenBank/DDBJ databases">
        <authorList>
            <person name="Varghese N."/>
            <person name="Submissions S."/>
        </authorList>
    </citation>
    <scope>NUCLEOTIDE SEQUENCE [LARGE SCALE GENOMIC DNA]</scope>
    <source>
        <strain evidence="7 8">DSM 27040</strain>
    </source>
</reference>
<proteinExistence type="predicted"/>
<evidence type="ECO:0000313" key="7">
    <source>
        <dbReference type="EMBL" id="SMO88794.1"/>
    </source>
</evidence>
<keyword evidence="1" id="KW-0645">Protease</keyword>
<keyword evidence="3" id="KW-0378">Hydrolase</keyword>
<dbReference type="PANTHER" id="PTHR30471">
    <property type="entry name" value="DNA REPAIR PROTEIN RADC"/>
    <property type="match status" value="1"/>
</dbReference>
<evidence type="ECO:0000313" key="8">
    <source>
        <dbReference type="Proteomes" id="UP000319040"/>
    </source>
</evidence>
<keyword evidence="5" id="KW-0482">Metalloprotease</keyword>
<dbReference type="InterPro" id="IPR001405">
    <property type="entry name" value="UPF0758"/>
</dbReference>
<evidence type="ECO:0000256" key="1">
    <source>
        <dbReference type="ARBA" id="ARBA00022670"/>
    </source>
</evidence>
<dbReference type="GO" id="GO:0006508">
    <property type="term" value="P:proteolysis"/>
    <property type="evidence" value="ECO:0007669"/>
    <property type="project" value="UniProtKB-KW"/>
</dbReference>
<dbReference type="Pfam" id="PF04002">
    <property type="entry name" value="RadC"/>
    <property type="match status" value="1"/>
</dbReference>
<name>A0A521EXX8_SACCC</name>
<keyword evidence="4" id="KW-0862">Zinc</keyword>
<dbReference type="OrthoDB" id="9804482at2"/>
<evidence type="ECO:0000256" key="4">
    <source>
        <dbReference type="ARBA" id="ARBA00022833"/>
    </source>
</evidence>
<dbReference type="PROSITE" id="PS50249">
    <property type="entry name" value="MPN"/>
    <property type="match status" value="1"/>
</dbReference>
<accession>A0A521EXX8</accession>
<dbReference type="GO" id="GO:0008237">
    <property type="term" value="F:metallopeptidase activity"/>
    <property type="evidence" value="ECO:0007669"/>
    <property type="project" value="UniProtKB-KW"/>
</dbReference>
<keyword evidence="8" id="KW-1185">Reference proteome</keyword>
<dbReference type="Gene3D" id="3.40.140.10">
    <property type="entry name" value="Cytidine Deaminase, domain 2"/>
    <property type="match status" value="1"/>
</dbReference>
<keyword evidence="2" id="KW-0479">Metal-binding</keyword>
<evidence type="ECO:0000256" key="3">
    <source>
        <dbReference type="ARBA" id="ARBA00022801"/>
    </source>
</evidence>
<dbReference type="InterPro" id="IPR037518">
    <property type="entry name" value="MPN"/>
</dbReference>
<evidence type="ECO:0000259" key="6">
    <source>
        <dbReference type="PROSITE" id="PS50249"/>
    </source>
</evidence>
<dbReference type="GO" id="GO:0046872">
    <property type="term" value="F:metal ion binding"/>
    <property type="evidence" value="ECO:0007669"/>
    <property type="project" value="UniProtKB-KW"/>
</dbReference>
<evidence type="ECO:0000256" key="2">
    <source>
        <dbReference type="ARBA" id="ARBA00022723"/>
    </source>
</evidence>
<dbReference type="InterPro" id="IPR020891">
    <property type="entry name" value="UPF0758_CS"/>
</dbReference>
<dbReference type="AlphaFoldDB" id="A0A521EXX8"/>
<dbReference type="InterPro" id="IPR025657">
    <property type="entry name" value="RadC_JAB"/>
</dbReference>
<sequence length="148" mass="16546">MNEYNFPQVELKYVLDSKPIYKINGPSDICRYARSLYDGDTISHREFFFVIFLNRSNHISGYYKASEGGISGTVVDVRTIFQAALLSQASGCIITHNHPSGNLEPSQQDMAITNKIKAAAKMLDIALLDHIIVNAFDEYYSFANEGAL</sequence>
<gene>
    <name evidence="7" type="ORF">SAMN06265379_1124</name>
</gene>
<feature type="domain" description="MPN" evidence="6">
    <location>
        <begin position="22"/>
        <end position="148"/>
    </location>
</feature>
<dbReference type="Proteomes" id="UP000319040">
    <property type="component" value="Unassembled WGS sequence"/>
</dbReference>
<dbReference type="PANTHER" id="PTHR30471:SF3">
    <property type="entry name" value="UPF0758 PROTEIN YEES-RELATED"/>
    <property type="match status" value="1"/>
</dbReference>